<evidence type="ECO:0000256" key="5">
    <source>
        <dbReference type="ARBA" id="ARBA00023136"/>
    </source>
</evidence>
<dbReference type="GO" id="GO:0005886">
    <property type="term" value="C:plasma membrane"/>
    <property type="evidence" value="ECO:0007669"/>
    <property type="project" value="UniProtKB-SubCell"/>
</dbReference>
<feature type="domain" description="ABC transmembrane type-1" evidence="8">
    <location>
        <begin position="242"/>
        <end position="426"/>
    </location>
</feature>
<keyword evidence="2 6" id="KW-0813">Transport</keyword>
<dbReference type="CDD" id="cd06261">
    <property type="entry name" value="TM_PBP2"/>
    <property type="match status" value="1"/>
</dbReference>
<keyword evidence="4 6" id="KW-1133">Transmembrane helix</keyword>
<feature type="transmembrane region" description="Helical" evidence="6">
    <location>
        <begin position="246"/>
        <end position="268"/>
    </location>
</feature>
<dbReference type="Proteomes" id="UP000199628">
    <property type="component" value="Unassembled WGS sequence"/>
</dbReference>
<dbReference type="PANTHER" id="PTHR30043:SF9">
    <property type="entry name" value="PHOSPHONATES TRANSPORT SYSTEM PERMEASE PROTEIN"/>
    <property type="match status" value="1"/>
</dbReference>
<dbReference type="InterPro" id="IPR005769">
    <property type="entry name" value="PhnE/PtxC"/>
</dbReference>
<comment type="similarity">
    <text evidence="6">Belongs to the binding-protein-dependent transport system permease family.</text>
</comment>
<keyword evidence="3 6" id="KW-0812">Transmembrane</keyword>
<feature type="region of interest" description="Disordered" evidence="7">
    <location>
        <begin position="437"/>
        <end position="456"/>
    </location>
</feature>
<dbReference type="SUPFAM" id="SSF161098">
    <property type="entry name" value="MetI-like"/>
    <property type="match status" value="1"/>
</dbReference>
<dbReference type="OrthoDB" id="7820570at2"/>
<dbReference type="InterPro" id="IPR035906">
    <property type="entry name" value="MetI-like_sf"/>
</dbReference>
<evidence type="ECO:0000313" key="9">
    <source>
        <dbReference type="EMBL" id="SDC43035.1"/>
    </source>
</evidence>
<evidence type="ECO:0000313" key="10">
    <source>
        <dbReference type="Proteomes" id="UP000199628"/>
    </source>
</evidence>
<feature type="transmembrane region" description="Helical" evidence="6">
    <location>
        <begin position="26"/>
        <end position="46"/>
    </location>
</feature>
<evidence type="ECO:0000259" key="8">
    <source>
        <dbReference type="PROSITE" id="PS50928"/>
    </source>
</evidence>
<proteinExistence type="inferred from homology"/>
<feature type="transmembrane region" description="Helical" evidence="6">
    <location>
        <begin position="379"/>
        <end position="402"/>
    </location>
</feature>
<accession>A0A1G6LJV4</accession>
<dbReference type="EMBL" id="FMZV01000002">
    <property type="protein sequence ID" value="SDC43035.1"/>
    <property type="molecule type" value="Genomic_DNA"/>
</dbReference>
<dbReference type="Gene3D" id="1.10.3720.10">
    <property type="entry name" value="MetI-like"/>
    <property type="match status" value="1"/>
</dbReference>
<gene>
    <name evidence="9" type="ORF">SAMN04488239_102252</name>
</gene>
<evidence type="ECO:0000256" key="6">
    <source>
        <dbReference type="RuleBase" id="RU363032"/>
    </source>
</evidence>
<evidence type="ECO:0000256" key="4">
    <source>
        <dbReference type="ARBA" id="ARBA00022989"/>
    </source>
</evidence>
<dbReference type="RefSeq" id="WP_093027781.1">
    <property type="nucleotide sequence ID" value="NZ_FMZV01000002.1"/>
</dbReference>
<dbReference type="NCBIfam" id="TIGR01097">
    <property type="entry name" value="PhnE"/>
    <property type="match status" value="1"/>
</dbReference>
<dbReference type="STRING" id="639004.SAMN04488239_102252"/>
<evidence type="ECO:0000256" key="2">
    <source>
        <dbReference type="ARBA" id="ARBA00022448"/>
    </source>
</evidence>
<dbReference type="InterPro" id="IPR000515">
    <property type="entry name" value="MetI-like"/>
</dbReference>
<sequence>MSTFATNLSADALKVQADRLFARKRLMNFGLPALVLTYLVYVFLAFDVPGLAARANWENGRTLVSDSYSYKTHVARDNRSGEVSVAIEGERKGRYPDATGPDWVSFGEITVIDLENGHVVRFGPETVEYDIPGYGTLRATPTRTQGVITDLPPGAVPDWINMSKNRVAVTTDAGRLTVTRNRAEVFRYFSGWELFWFTLDSPYHGQSPAELLRRAANGEADAIWHDFWNNAMWRHKDVAWAIGETILMAFLGTFGAAMLALPLAFLAARNFNPVAPFRFAVRRVFDFVRGVDALIWTVVLARAFGPGPLTGALAILVTDSGTFGKIFSEALENVDAKQIEGVQSTGANAAQRHRFGVIPQITPVLLSQMLYFLESNTRSATIIGAITGGGIGLLLTQAIITQKDWEEVAYYIALIVVMVMLMDWLSGWLRARLIKGGSDKPRKSSGAVKARPALLP</sequence>
<comment type="subcellular location">
    <subcellularLocation>
        <location evidence="1 6">Cell membrane</location>
        <topology evidence="1 6">Multi-pass membrane protein</topology>
    </subcellularLocation>
</comment>
<evidence type="ECO:0000256" key="7">
    <source>
        <dbReference type="SAM" id="MobiDB-lite"/>
    </source>
</evidence>
<organism evidence="9 10">
    <name type="scientific">Ruegeria marina</name>
    <dbReference type="NCBI Taxonomy" id="639004"/>
    <lineage>
        <taxon>Bacteria</taxon>
        <taxon>Pseudomonadati</taxon>
        <taxon>Pseudomonadota</taxon>
        <taxon>Alphaproteobacteria</taxon>
        <taxon>Rhodobacterales</taxon>
        <taxon>Roseobacteraceae</taxon>
        <taxon>Ruegeria</taxon>
    </lineage>
</organism>
<dbReference type="PROSITE" id="PS50928">
    <property type="entry name" value="ABC_TM1"/>
    <property type="match status" value="1"/>
</dbReference>
<evidence type="ECO:0000256" key="1">
    <source>
        <dbReference type="ARBA" id="ARBA00004651"/>
    </source>
</evidence>
<name>A0A1G6LJV4_9RHOB</name>
<dbReference type="GO" id="GO:0015416">
    <property type="term" value="F:ABC-type phosphonate transporter activity"/>
    <property type="evidence" value="ECO:0007669"/>
    <property type="project" value="InterPro"/>
</dbReference>
<dbReference type="Pfam" id="PF00528">
    <property type="entry name" value="BPD_transp_1"/>
    <property type="match status" value="1"/>
</dbReference>
<dbReference type="PANTHER" id="PTHR30043">
    <property type="entry name" value="PHOSPHONATES TRANSPORT SYSTEM PERMEASE PROTEIN"/>
    <property type="match status" value="1"/>
</dbReference>
<reference evidence="10" key="1">
    <citation type="submission" date="2016-10" db="EMBL/GenBank/DDBJ databases">
        <authorList>
            <person name="Varghese N."/>
            <person name="Submissions S."/>
        </authorList>
    </citation>
    <scope>NUCLEOTIDE SEQUENCE [LARGE SCALE GENOMIC DNA]</scope>
    <source>
        <strain evidence="10">CGMCC 1.9108</strain>
    </source>
</reference>
<protein>
    <submittedName>
        <fullName evidence="9">Phosphonate transport system permease protein</fullName>
    </submittedName>
</protein>
<keyword evidence="5 6" id="KW-0472">Membrane</keyword>
<keyword evidence="10" id="KW-1185">Reference proteome</keyword>
<feature type="transmembrane region" description="Helical" evidence="6">
    <location>
        <begin position="408"/>
        <end position="425"/>
    </location>
</feature>
<dbReference type="AlphaFoldDB" id="A0A1G6LJV4"/>
<evidence type="ECO:0000256" key="3">
    <source>
        <dbReference type="ARBA" id="ARBA00022692"/>
    </source>
</evidence>